<feature type="compositionally biased region" description="Polar residues" evidence="3">
    <location>
        <begin position="148"/>
        <end position="157"/>
    </location>
</feature>
<dbReference type="InterPro" id="IPR025160">
    <property type="entry name" value="AATF"/>
</dbReference>
<name>A0A1R0GTB3_9FUNG</name>
<proteinExistence type="inferred from homology"/>
<gene>
    <name evidence="6" type="ORF">AYI68_g5789</name>
</gene>
<feature type="compositionally biased region" description="Polar residues" evidence="3">
    <location>
        <begin position="84"/>
        <end position="111"/>
    </location>
</feature>
<sequence>MSSLKGKSTLAKALMEITDPIPKDFDIENEYSQSDSESEDLNSSLSAKRAHYLPVTKGKIRNQIGSTPTDPKYAGVKGSRAQLGYSSKQTFLDSVNISKSGKSSKNTNDLQSNEDSEQSDFLDSEEEIDSSNEIDSENDLVSNDDIVSDNQSETAGDSDSFEENLSDPESNPSLPSSESSLKRTSKPKNKANKARGKFLDESSEKSDESNQNSMSDSSSEEESDIDSEDSAGSFSKEVADSEQVKKELQKLALGEQKLVSELAVSKESDVIKGNHVIKQTKIWESSLDLRIRFQKLLVKSNEYPTPTEFSEANINTFKGTELQSAVDSAKSCVFELQQKLLGLLDAISDKENIPNAQASKVPLKRTHDDVEALWQSIESRNKRIKSFRDSTLTKWDTRINLLPSSLSSKSLKAFKQSPLDQINSLLESKDRLLKRTHMSRINYSFIVPKLEIGEKSYLGIYDDTDFYQTLLHDLIDTKSQANSSKTIGSGLDAGLLKSVKNKQVDTKASKGRKIRYQVHEKLENFMAPSYLSGSSTIVPWTDQQVHELYSTLLGTRISSTTDNPQKTTTTTTSTTKLESEANSELSIGDFKLFNF</sequence>
<dbReference type="Pfam" id="PF08164">
    <property type="entry name" value="TRAUB"/>
    <property type="match status" value="1"/>
</dbReference>
<dbReference type="OrthoDB" id="5783963at2759"/>
<feature type="domain" description="AATF leucine zipper-containing" evidence="5">
    <location>
        <begin position="269"/>
        <end position="398"/>
    </location>
</feature>
<keyword evidence="7" id="KW-1185">Reference proteome</keyword>
<dbReference type="EMBL" id="LSSL01003757">
    <property type="protein sequence ID" value="OLY80119.1"/>
    <property type="molecule type" value="Genomic_DNA"/>
</dbReference>
<dbReference type="Pfam" id="PF13339">
    <property type="entry name" value="AATF-Che1"/>
    <property type="match status" value="1"/>
</dbReference>
<organism evidence="6 7">
    <name type="scientific">Smittium mucronatum</name>
    <dbReference type="NCBI Taxonomy" id="133383"/>
    <lineage>
        <taxon>Eukaryota</taxon>
        <taxon>Fungi</taxon>
        <taxon>Fungi incertae sedis</taxon>
        <taxon>Zoopagomycota</taxon>
        <taxon>Kickxellomycotina</taxon>
        <taxon>Harpellomycetes</taxon>
        <taxon>Harpellales</taxon>
        <taxon>Legeriomycetaceae</taxon>
        <taxon>Smittium</taxon>
    </lineage>
</organism>
<dbReference type="AlphaFoldDB" id="A0A1R0GTB3"/>
<evidence type="ECO:0000256" key="1">
    <source>
        <dbReference type="ARBA" id="ARBA00008966"/>
    </source>
</evidence>
<dbReference type="GO" id="GO:0005730">
    <property type="term" value="C:nucleolus"/>
    <property type="evidence" value="ECO:0007669"/>
    <property type="project" value="TreeGrafter"/>
</dbReference>
<accession>A0A1R0GTB3</accession>
<dbReference type="InterPro" id="IPR012617">
    <property type="entry name" value="AATF_C"/>
</dbReference>
<feature type="compositionally biased region" description="Acidic residues" evidence="3">
    <location>
        <begin position="112"/>
        <end position="138"/>
    </location>
</feature>
<feature type="region of interest" description="Disordered" evidence="3">
    <location>
        <begin position="559"/>
        <end position="580"/>
    </location>
</feature>
<evidence type="ECO:0000259" key="5">
    <source>
        <dbReference type="Pfam" id="PF13339"/>
    </source>
</evidence>
<feature type="domain" description="Apoptosis-antagonizing transcription factor C-terminal" evidence="4">
    <location>
        <begin position="467"/>
        <end position="553"/>
    </location>
</feature>
<evidence type="ECO:0000256" key="2">
    <source>
        <dbReference type="ARBA" id="ARBA00013850"/>
    </source>
</evidence>
<evidence type="ECO:0000313" key="6">
    <source>
        <dbReference type="EMBL" id="OLY80119.1"/>
    </source>
</evidence>
<feature type="compositionally biased region" description="Basic and acidic residues" evidence="3">
    <location>
        <begin position="197"/>
        <end position="208"/>
    </location>
</feature>
<dbReference type="PANTHER" id="PTHR15565">
    <property type="entry name" value="AATF PROTEIN APOPTOSIS ANTAGONIZING TRANSCRIPTION FACTOR"/>
    <property type="match status" value="1"/>
</dbReference>
<evidence type="ECO:0000256" key="3">
    <source>
        <dbReference type="SAM" id="MobiDB-lite"/>
    </source>
</evidence>
<protein>
    <recommendedName>
        <fullName evidence="2">Protein BFR2</fullName>
    </recommendedName>
</protein>
<feature type="compositionally biased region" description="Acidic residues" evidence="3">
    <location>
        <begin position="218"/>
        <end position="229"/>
    </location>
</feature>
<evidence type="ECO:0000313" key="7">
    <source>
        <dbReference type="Proteomes" id="UP000187455"/>
    </source>
</evidence>
<dbReference type="STRING" id="133383.A0A1R0GTB3"/>
<feature type="compositionally biased region" description="Low complexity" evidence="3">
    <location>
        <begin position="559"/>
        <end position="575"/>
    </location>
</feature>
<reference evidence="6 7" key="1">
    <citation type="journal article" date="2016" name="Mol. Biol. Evol.">
        <title>Genome-Wide Survey of Gut Fungi (Harpellales) Reveals the First Horizontally Transferred Ubiquitin Gene from a Mosquito Host.</title>
        <authorList>
            <person name="Wang Y."/>
            <person name="White M.M."/>
            <person name="Kvist S."/>
            <person name="Moncalvo J.M."/>
        </authorList>
    </citation>
    <scope>NUCLEOTIDE SEQUENCE [LARGE SCALE GENOMIC DNA]</scope>
    <source>
        <strain evidence="6 7">ALG-7-W6</strain>
    </source>
</reference>
<dbReference type="PANTHER" id="PTHR15565:SF0">
    <property type="entry name" value="PROTEIN AATF"/>
    <property type="match status" value="1"/>
</dbReference>
<dbReference type="Proteomes" id="UP000187455">
    <property type="component" value="Unassembled WGS sequence"/>
</dbReference>
<feature type="region of interest" description="Disordered" evidence="3">
    <location>
        <begin position="19"/>
        <end position="240"/>
    </location>
</feature>
<dbReference type="InterPro" id="IPR039223">
    <property type="entry name" value="AATF/Bfr2"/>
</dbReference>
<comment type="caution">
    <text evidence="6">The sequence shown here is derived from an EMBL/GenBank/DDBJ whole genome shotgun (WGS) entry which is preliminary data.</text>
</comment>
<feature type="compositionally biased region" description="Low complexity" evidence="3">
    <location>
        <begin position="167"/>
        <end position="179"/>
    </location>
</feature>
<evidence type="ECO:0000259" key="4">
    <source>
        <dbReference type="Pfam" id="PF08164"/>
    </source>
</evidence>
<feature type="compositionally biased region" description="Basic residues" evidence="3">
    <location>
        <begin position="183"/>
        <end position="196"/>
    </location>
</feature>
<comment type="similarity">
    <text evidence="1">Belongs to the AATF family.</text>
</comment>